<dbReference type="InterPro" id="IPR008918">
    <property type="entry name" value="HhH2"/>
</dbReference>
<dbReference type="InterPro" id="IPR020046">
    <property type="entry name" value="5-3_exonucl_a-hlix_arch_N"/>
</dbReference>
<reference evidence="21 22" key="1">
    <citation type="submission" date="2009-09" db="EMBL/GenBank/DDBJ databases">
        <authorList>
            <person name="Qin X."/>
            <person name="Bachman B."/>
            <person name="Battles P."/>
            <person name="Bell A."/>
            <person name="Bess C."/>
            <person name="Bickham C."/>
            <person name="Chaboub L."/>
            <person name="Chen D."/>
            <person name="Coyle M."/>
            <person name="Deiros D.R."/>
            <person name="Dinh H."/>
            <person name="Forbes L."/>
            <person name="Fowler G."/>
            <person name="Francisco L."/>
            <person name="Fu Q."/>
            <person name="Gubbala S."/>
            <person name="Hale W."/>
            <person name="Han Y."/>
            <person name="Hemphill L."/>
            <person name="Highlander S.K."/>
            <person name="Hirani K."/>
            <person name="Hogues M."/>
            <person name="Jackson L."/>
            <person name="Jakkamsetti A."/>
            <person name="Javaid M."/>
            <person name="Jiang H."/>
            <person name="Korchina V."/>
            <person name="Kovar C."/>
            <person name="Lara F."/>
            <person name="Lee S."/>
            <person name="Mata R."/>
            <person name="Mathew T."/>
            <person name="Moen C."/>
            <person name="Morales K."/>
            <person name="Munidasa M."/>
            <person name="Nazareth L."/>
            <person name="Ngo R."/>
            <person name="Nguyen L."/>
            <person name="Okwuonu G."/>
            <person name="Ongeri F."/>
            <person name="Patil S."/>
            <person name="Petrosino J."/>
            <person name="Pham C."/>
            <person name="Pham P."/>
            <person name="Pu L.-L."/>
            <person name="Puazo M."/>
            <person name="Raj R."/>
            <person name="Reid J."/>
            <person name="Rouhana J."/>
            <person name="Saada N."/>
            <person name="Shang Y."/>
            <person name="Simmons D."/>
            <person name="Thornton R."/>
            <person name="Warren J."/>
            <person name="Weissenberger G."/>
            <person name="Zhang J."/>
            <person name="Zhang L."/>
            <person name="Zhou C."/>
            <person name="Zhu D."/>
            <person name="Muzny D."/>
            <person name="Worley K."/>
            <person name="Gibbs R."/>
        </authorList>
    </citation>
    <scope>NUCLEOTIDE SEQUENCE [LARGE SCALE GENOMIC DNA]</scope>
    <source>
        <strain evidence="21 22">DSM 13335</strain>
    </source>
</reference>
<evidence type="ECO:0000259" key="19">
    <source>
        <dbReference type="SMART" id="SM00475"/>
    </source>
</evidence>
<dbReference type="InterPro" id="IPR018320">
    <property type="entry name" value="DNA_polymerase_1"/>
</dbReference>
<feature type="domain" description="3'-5' exonuclease" evidence="18">
    <location>
        <begin position="310"/>
        <end position="480"/>
    </location>
</feature>
<dbReference type="GO" id="GO:0003887">
    <property type="term" value="F:DNA-directed DNA polymerase activity"/>
    <property type="evidence" value="ECO:0007669"/>
    <property type="project" value="UniProtKB-UniRule"/>
</dbReference>
<keyword evidence="13 17" id="KW-0238">DNA-binding</keyword>
<dbReference type="InterPro" id="IPR019760">
    <property type="entry name" value="DNA-dir_DNA_pol_A_CS"/>
</dbReference>
<dbReference type="SMART" id="SM00482">
    <property type="entry name" value="POLAc"/>
    <property type="match status" value="1"/>
</dbReference>
<dbReference type="Gene3D" id="3.40.50.1010">
    <property type="entry name" value="5'-nuclease"/>
    <property type="match status" value="1"/>
</dbReference>
<keyword evidence="12 17" id="KW-0239">DNA-directed DNA polymerase</keyword>
<dbReference type="PATRIC" id="fig|525328.13.peg.117"/>
<evidence type="ECO:0000256" key="12">
    <source>
        <dbReference type="ARBA" id="ARBA00022932"/>
    </source>
</evidence>
<keyword evidence="9 17" id="KW-0227">DNA damage</keyword>
<dbReference type="SMART" id="SM00474">
    <property type="entry name" value="35EXOc"/>
    <property type="match status" value="1"/>
</dbReference>
<dbReference type="FunFam" id="3.40.50.1010:FF:000001">
    <property type="entry name" value="DNA polymerase I"/>
    <property type="match status" value="1"/>
</dbReference>
<organism evidence="21 22">
    <name type="scientific">Lactobacillus iners DSM 13335</name>
    <dbReference type="NCBI Taxonomy" id="525328"/>
    <lineage>
        <taxon>Bacteria</taxon>
        <taxon>Bacillati</taxon>
        <taxon>Bacillota</taxon>
        <taxon>Bacilli</taxon>
        <taxon>Lactobacillales</taxon>
        <taxon>Lactobacillaceae</taxon>
        <taxon>Lactobacillus</taxon>
    </lineage>
</organism>
<keyword evidence="5 17" id="KW-0808">Transferase</keyword>
<dbReference type="InterPro" id="IPR043502">
    <property type="entry name" value="DNA/RNA_pol_sf"/>
</dbReference>
<dbReference type="GO" id="GO:0006302">
    <property type="term" value="P:double-strand break repair"/>
    <property type="evidence" value="ECO:0007669"/>
    <property type="project" value="TreeGrafter"/>
</dbReference>
<dbReference type="EC" id="2.7.7.7" evidence="3 16"/>
<dbReference type="InterPro" id="IPR002562">
    <property type="entry name" value="3'-5'_exonuclease_dom"/>
</dbReference>
<evidence type="ECO:0000256" key="14">
    <source>
        <dbReference type="ARBA" id="ARBA00023204"/>
    </source>
</evidence>
<dbReference type="Proteomes" id="UP000004115">
    <property type="component" value="Unassembled WGS sequence"/>
</dbReference>
<comment type="subunit">
    <text evidence="2 17">Single-chain monomer with multiple functions.</text>
</comment>
<dbReference type="Pfam" id="PF01367">
    <property type="entry name" value="5_3_exonuc"/>
    <property type="match status" value="1"/>
</dbReference>
<dbReference type="CDD" id="cd08637">
    <property type="entry name" value="DNA_pol_A_pol_I_C"/>
    <property type="match status" value="1"/>
</dbReference>
<dbReference type="CDD" id="cd09859">
    <property type="entry name" value="PIN_53EXO"/>
    <property type="match status" value="1"/>
</dbReference>
<evidence type="ECO:0000256" key="7">
    <source>
        <dbReference type="ARBA" id="ARBA00022705"/>
    </source>
</evidence>
<evidence type="ECO:0000256" key="2">
    <source>
        <dbReference type="ARBA" id="ARBA00011541"/>
    </source>
</evidence>
<keyword evidence="14 17" id="KW-0234">DNA repair</keyword>
<dbReference type="FunFam" id="1.10.150.20:FF:000003">
    <property type="entry name" value="DNA polymerase I"/>
    <property type="match status" value="1"/>
</dbReference>
<dbReference type="InterPro" id="IPR012337">
    <property type="entry name" value="RNaseH-like_sf"/>
</dbReference>
<evidence type="ECO:0000256" key="17">
    <source>
        <dbReference type="RuleBase" id="RU004460"/>
    </source>
</evidence>
<dbReference type="NCBIfam" id="TIGR00593">
    <property type="entry name" value="pola"/>
    <property type="match status" value="1"/>
</dbReference>
<comment type="caution">
    <text evidence="21">The sequence shown here is derived from an EMBL/GenBank/DDBJ whole genome shotgun (WGS) entry which is preliminary data.</text>
</comment>
<evidence type="ECO:0000256" key="1">
    <source>
        <dbReference type="ARBA" id="ARBA00007705"/>
    </source>
</evidence>
<dbReference type="SMART" id="SM00279">
    <property type="entry name" value="HhH2"/>
    <property type="match status" value="1"/>
</dbReference>
<dbReference type="InterPro" id="IPR001098">
    <property type="entry name" value="DNA-dir_DNA_pol_A_palm_dom"/>
</dbReference>
<keyword evidence="8" id="KW-0540">Nuclease</keyword>
<evidence type="ECO:0000313" key="22">
    <source>
        <dbReference type="Proteomes" id="UP000004115"/>
    </source>
</evidence>
<dbReference type="FunFam" id="1.20.1060.10:FF:000001">
    <property type="entry name" value="DNA polymerase I"/>
    <property type="match status" value="1"/>
</dbReference>
<dbReference type="Pfam" id="PF00476">
    <property type="entry name" value="DNA_pol_A"/>
    <property type="match status" value="1"/>
</dbReference>
<dbReference type="SUPFAM" id="SSF88723">
    <property type="entry name" value="PIN domain-like"/>
    <property type="match status" value="1"/>
</dbReference>
<dbReference type="CDD" id="cd09898">
    <property type="entry name" value="H3TH_53EXO"/>
    <property type="match status" value="1"/>
</dbReference>
<accession>C8PAA3</accession>
<dbReference type="InterPro" id="IPR036397">
    <property type="entry name" value="RNaseH_sf"/>
</dbReference>
<sequence>MLRETNSLKKLLLIDGNSVAFRAFYALYKQLDKFKSPEGLHTNAIFTFKNMLDVLLKNIQPTHMLVAFDAGKITFRNKMYADYKGGRDKTPNELSEQLPIIKELLAYLGIKSYELSNYEADDILGTMAKMGTDLGFEVTIVTGDRDLTQLAGEHVTVMVTKKGVNDLEIYTPKHMQEVYGVTPKQFIDVKALMGDASDNYPGVEKVGAKTASKLINQYGSVENLYEKIDQIKASKIKEYLIRDKNNAILGKKLATIDCTSPVDLKIDDVKLQAQQLTQLRSFYERLGFKKFLSELPDVEEIDNKVQDECHYEILDKDNLSEIFATDFDHISFNLEMIGDNYHLAQYAGFSVKIKQKIYVCDDVTLLQETPLKKILEDKNIAKQVFDLKRNYVGLQRLGITLFNVTDDIMLASYIADSENNAGDLGVLANSYQEFYVQSDEIIYGKGKKQHSVDVDTLYAHMATKVDVLDKLKAKIMPELQQHEQLHLYKNIEIPIAVILAKMEIAGIKVQATTLVKMKNDLDVRITDLKNKIYQLAGEKFNINSPKQLGVILFEKLKLTPAKKTKTGYSTSVDVLEKLEYQSPIVADILDYRQISKIQSTYINGLLDYIQADGKIHTRFLQTLTTTGRLSSVEPNLQNIPVKLEEGKQIRKAFVPCKQDSYLFSCDYSQVELRVLAHVSHEKNMLEAFKEGYDIHAHTAMKIFGLSNLDEVTPLMRRHAKAVNFGIVYGISDYGLAKNLGISRQEAQNFINNYFEQYPQIKDYMKAAVKLAREKGYAETIMHRRRLLPDIHNKNFNIRSFAERTAINSPIQGSAADIIKIAMIKMQSELERRKLKTKMILQIHDELLFDVPSEELDLIRTLVPEIMQQAAQLDVPLIADANWGHNWYEVK</sequence>
<dbReference type="GO" id="GO:0008409">
    <property type="term" value="F:5'-3' exonuclease activity"/>
    <property type="evidence" value="ECO:0007669"/>
    <property type="project" value="InterPro"/>
</dbReference>
<dbReference type="GO" id="GO:0003677">
    <property type="term" value="F:DNA binding"/>
    <property type="evidence" value="ECO:0007669"/>
    <property type="project" value="UniProtKB-UniRule"/>
</dbReference>
<dbReference type="Gene3D" id="1.20.1060.10">
    <property type="entry name" value="Taq DNA Polymerase, Chain T, domain 4"/>
    <property type="match status" value="1"/>
</dbReference>
<dbReference type="CDD" id="cd06140">
    <property type="entry name" value="DNA_polA_I_Bacillus_like_exo"/>
    <property type="match status" value="1"/>
</dbReference>
<evidence type="ECO:0000256" key="16">
    <source>
        <dbReference type="NCBIfam" id="TIGR00593"/>
    </source>
</evidence>
<gene>
    <name evidence="17 21" type="primary">polA</name>
    <name evidence="21" type="ORF">HMPREF0520_0023</name>
</gene>
<dbReference type="Gene3D" id="1.10.150.20">
    <property type="entry name" value="5' to 3' exonuclease, C-terminal subdomain"/>
    <property type="match status" value="2"/>
</dbReference>
<dbReference type="EMBL" id="ACLN01000003">
    <property type="protein sequence ID" value="EEW52392.1"/>
    <property type="molecule type" value="Genomic_DNA"/>
</dbReference>
<evidence type="ECO:0000256" key="9">
    <source>
        <dbReference type="ARBA" id="ARBA00022763"/>
    </source>
</evidence>
<dbReference type="AlphaFoldDB" id="C8PAA3"/>
<protein>
    <recommendedName>
        <fullName evidence="4 16">DNA polymerase I</fullName>
        <ecNumber evidence="3 16">2.7.7.7</ecNumber>
    </recommendedName>
</protein>
<dbReference type="HOGENOM" id="CLU_004675_0_0_9"/>
<dbReference type="InterPro" id="IPR054690">
    <property type="entry name" value="DNA_polI_exonuclease"/>
</dbReference>
<evidence type="ECO:0000259" key="18">
    <source>
        <dbReference type="SMART" id="SM00474"/>
    </source>
</evidence>
<evidence type="ECO:0000259" key="20">
    <source>
        <dbReference type="SMART" id="SM00482"/>
    </source>
</evidence>
<evidence type="ECO:0000256" key="8">
    <source>
        <dbReference type="ARBA" id="ARBA00022722"/>
    </source>
</evidence>
<dbReference type="InterPro" id="IPR020045">
    <property type="entry name" value="DNA_polI_H3TH"/>
</dbReference>
<proteinExistence type="inferred from homology"/>
<evidence type="ECO:0000256" key="6">
    <source>
        <dbReference type="ARBA" id="ARBA00022695"/>
    </source>
</evidence>
<dbReference type="InterPro" id="IPR002421">
    <property type="entry name" value="5-3_exonuclease"/>
</dbReference>
<dbReference type="PRINTS" id="PR00868">
    <property type="entry name" value="DNAPOLI"/>
</dbReference>
<dbReference type="Pfam" id="PF02739">
    <property type="entry name" value="5_3_exonuc_N"/>
    <property type="match status" value="1"/>
</dbReference>
<keyword evidence="10" id="KW-0378">Hydrolase</keyword>
<dbReference type="Gene3D" id="3.30.70.370">
    <property type="match status" value="1"/>
</dbReference>
<evidence type="ECO:0000256" key="11">
    <source>
        <dbReference type="ARBA" id="ARBA00022839"/>
    </source>
</evidence>
<name>C8PAA3_9LACO</name>
<evidence type="ECO:0000256" key="4">
    <source>
        <dbReference type="ARBA" id="ARBA00020311"/>
    </source>
</evidence>
<dbReference type="PANTHER" id="PTHR10133">
    <property type="entry name" value="DNA POLYMERASE I"/>
    <property type="match status" value="1"/>
</dbReference>
<keyword evidence="6 17" id="KW-0548">Nucleotidyltransferase</keyword>
<dbReference type="GO" id="GO:0006261">
    <property type="term" value="P:DNA-templated DNA replication"/>
    <property type="evidence" value="ECO:0007669"/>
    <property type="project" value="UniProtKB-UniRule"/>
</dbReference>
<keyword evidence="11" id="KW-0269">Exonuclease</keyword>
<dbReference type="PROSITE" id="PS00447">
    <property type="entry name" value="DNA_POLYMERASE_A"/>
    <property type="match status" value="1"/>
</dbReference>
<evidence type="ECO:0000256" key="13">
    <source>
        <dbReference type="ARBA" id="ARBA00023125"/>
    </source>
</evidence>
<feature type="domain" description="5'-3' exonuclease" evidence="19">
    <location>
        <begin position="9"/>
        <end position="272"/>
    </location>
</feature>
<dbReference type="GO" id="GO:0008408">
    <property type="term" value="F:3'-5' exonuclease activity"/>
    <property type="evidence" value="ECO:0007669"/>
    <property type="project" value="InterPro"/>
</dbReference>
<evidence type="ECO:0000313" key="21">
    <source>
        <dbReference type="EMBL" id="EEW52392.1"/>
    </source>
</evidence>
<keyword evidence="22" id="KW-1185">Reference proteome</keyword>
<comment type="similarity">
    <text evidence="1 17">Belongs to the DNA polymerase type-A family.</text>
</comment>
<keyword evidence="7 17" id="KW-0235">DNA replication</keyword>
<dbReference type="InterPro" id="IPR002298">
    <property type="entry name" value="DNA_polymerase_A"/>
</dbReference>
<dbReference type="Pfam" id="PF22619">
    <property type="entry name" value="DNA_polI_exo1"/>
    <property type="match status" value="1"/>
</dbReference>
<dbReference type="NCBIfam" id="NF004397">
    <property type="entry name" value="PRK05755.1"/>
    <property type="match status" value="1"/>
</dbReference>
<dbReference type="PANTHER" id="PTHR10133:SF27">
    <property type="entry name" value="DNA POLYMERASE NU"/>
    <property type="match status" value="1"/>
</dbReference>
<dbReference type="Gene3D" id="3.30.420.10">
    <property type="entry name" value="Ribonuclease H-like superfamily/Ribonuclease H"/>
    <property type="match status" value="1"/>
</dbReference>
<dbReference type="FunFam" id="1.10.150.20:FF:000002">
    <property type="entry name" value="DNA polymerase I"/>
    <property type="match status" value="1"/>
</dbReference>
<comment type="catalytic activity">
    <reaction evidence="15 17">
        <text>DNA(n) + a 2'-deoxyribonucleoside 5'-triphosphate = DNA(n+1) + diphosphate</text>
        <dbReference type="Rhea" id="RHEA:22508"/>
        <dbReference type="Rhea" id="RHEA-COMP:17339"/>
        <dbReference type="Rhea" id="RHEA-COMP:17340"/>
        <dbReference type="ChEBI" id="CHEBI:33019"/>
        <dbReference type="ChEBI" id="CHEBI:61560"/>
        <dbReference type="ChEBI" id="CHEBI:173112"/>
        <dbReference type="EC" id="2.7.7.7"/>
    </reaction>
</comment>
<dbReference type="SUPFAM" id="SSF56672">
    <property type="entry name" value="DNA/RNA polymerases"/>
    <property type="match status" value="1"/>
</dbReference>
<dbReference type="InterPro" id="IPR036279">
    <property type="entry name" value="5-3_exonuclease_C_sf"/>
</dbReference>
<feature type="domain" description="DNA-directed DNA polymerase family A palm" evidence="20">
    <location>
        <begin position="646"/>
        <end position="854"/>
    </location>
</feature>
<dbReference type="SUPFAM" id="SSF47807">
    <property type="entry name" value="5' to 3' exonuclease, C-terminal subdomain"/>
    <property type="match status" value="1"/>
</dbReference>
<evidence type="ECO:0000256" key="10">
    <source>
        <dbReference type="ARBA" id="ARBA00022801"/>
    </source>
</evidence>
<evidence type="ECO:0000256" key="15">
    <source>
        <dbReference type="ARBA" id="ARBA00049244"/>
    </source>
</evidence>
<evidence type="ECO:0000256" key="3">
    <source>
        <dbReference type="ARBA" id="ARBA00012417"/>
    </source>
</evidence>
<dbReference type="SMART" id="SM00475">
    <property type="entry name" value="53EXOc"/>
    <property type="match status" value="1"/>
</dbReference>
<evidence type="ECO:0000256" key="5">
    <source>
        <dbReference type="ARBA" id="ARBA00022679"/>
    </source>
</evidence>
<dbReference type="SUPFAM" id="SSF53098">
    <property type="entry name" value="Ribonuclease H-like"/>
    <property type="match status" value="1"/>
</dbReference>
<dbReference type="InterPro" id="IPR029060">
    <property type="entry name" value="PIN-like_dom_sf"/>
</dbReference>